<feature type="domain" description="GtrA/DPMS transmembrane" evidence="7">
    <location>
        <begin position="20"/>
        <end position="148"/>
    </location>
</feature>
<dbReference type="PANTHER" id="PTHR38459:SF1">
    <property type="entry name" value="PROPHAGE BACTOPRENOL-LINKED GLUCOSE TRANSLOCASE HOMOLOG"/>
    <property type="match status" value="1"/>
</dbReference>
<dbReference type="InterPro" id="IPR051401">
    <property type="entry name" value="GtrA_CellWall_Glycosyl"/>
</dbReference>
<sequence>MLRSFLRNLTHGPLTRLLRRFVAVGVLTAGVQQLLLWLFLDWASLNYLLGALIAIEITIVLSYVLNNAWTFERSQNTGWGSYLVGLLKTNLIRGSAIPIQLGILYALVEWLLVPFFAPDGVAIVLIGNGVAILISGIYRFVLDATWTWG</sequence>
<evidence type="ECO:0000256" key="4">
    <source>
        <dbReference type="ARBA" id="ARBA00022989"/>
    </source>
</evidence>
<evidence type="ECO:0000259" key="7">
    <source>
        <dbReference type="Pfam" id="PF04138"/>
    </source>
</evidence>
<dbReference type="Pfam" id="PF04138">
    <property type="entry name" value="GtrA_DPMS_TM"/>
    <property type="match status" value="1"/>
</dbReference>
<gene>
    <name evidence="8" type="ORF">ACFSBW_03705</name>
</gene>
<dbReference type="InterPro" id="IPR007267">
    <property type="entry name" value="GtrA_DPMS_TM"/>
</dbReference>
<feature type="transmembrane region" description="Helical" evidence="6">
    <location>
        <begin position="96"/>
        <end position="116"/>
    </location>
</feature>
<keyword evidence="4 6" id="KW-1133">Transmembrane helix</keyword>
<evidence type="ECO:0000256" key="6">
    <source>
        <dbReference type="SAM" id="Phobius"/>
    </source>
</evidence>
<comment type="similarity">
    <text evidence="2">Belongs to the GtrA family.</text>
</comment>
<evidence type="ECO:0000313" key="8">
    <source>
        <dbReference type="EMBL" id="MFD1640981.1"/>
    </source>
</evidence>
<keyword evidence="9" id="KW-1185">Reference proteome</keyword>
<evidence type="ECO:0000313" key="9">
    <source>
        <dbReference type="Proteomes" id="UP001597052"/>
    </source>
</evidence>
<dbReference type="RefSeq" id="WP_256394670.1">
    <property type="nucleotide sequence ID" value="NZ_JANHDJ010000001.1"/>
</dbReference>
<evidence type="ECO:0000256" key="1">
    <source>
        <dbReference type="ARBA" id="ARBA00004141"/>
    </source>
</evidence>
<dbReference type="EMBL" id="JBHUDM010000001">
    <property type="protein sequence ID" value="MFD1640981.1"/>
    <property type="molecule type" value="Genomic_DNA"/>
</dbReference>
<organism evidence="8 9">
    <name type="scientific">Halohasta litorea</name>
    <dbReference type="NCBI Taxonomy" id="869891"/>
    <lineage>
        <taxon>Archaea</taxon>
        <taxon>Methanobacteriati</taxon>
        <taxon>Methanobacteriota</taxon>
        <taxon>Stenosarchaea group</taxon>
        <taxon>Halobacteria</taxon>
        <taxon>Halobacteriales</taxon>
        <taxon>Haloferacaceae</taxon>
        <taxon>Halohasta</taxon>
    </lineage>
</organism>
<feature type="transmembrane region" description="Helical" evidence="6">
    <location>
        <begin position="122"/>
        <end position="142"/>
    </location>
</feature>
<comment type="caution">
    <text evidence="8">The sequence shown here is derived from an EMBL/GenBank/DDBJ whole genome shotgun (WGS) entry which is preliminary data.</text>
</comment>
<evidence type="ECO:0000256" key="2">
    <source>
        <dbReference type="ARBA" id="ARBA00009399"/>
    </source>
</evidence>
<dbReference type="AlphaFoldDB" id="A0ABD6D7N6"/>
<evidence type="ECO:0000256" key="3">
    <source>
        <dbReference type="ARBA" id="ARBA00022692"/>
    </source>
</evidence>
<evidence type="ECO:0000256" key="5">
    <source>
        <dbReference type="ARBA" id="ARBA00023136"/>
    </source>
</evidence>
<protein>
    <submittedName>
        <fullName evidence="8">GtrA family protein</fullName>
    </submittedName>
</protein>
<accession>A0ABD6D7N6</accession>
<keyword evidence="5 6" id="KW-0472">Membrane</keyword>
<proteinExistence type="inferred from homology"/>
<name>A0ABD6D7N6_9EURY</name>
<feature type="transmembrane region" description="Helical" evidence="6">
    <location>
        <begin position="21"/>
        <end position="40"/>
    </location>
</feature>
<dbReference type="GO" id="GO:0016020">
    <property type="term" value="C:membrane"/>
    <property type="evidence" value="ECO:0007669"/>
    <property type="project" value="UniProtKB-SubCell"/>
</dbReference>
<reference evidence="8 9" key="1">
    <citation type="journal article" date="2019" name="Int. J. Syst. Evol. Microbiol.">
        <title>The Global Catalogue of Microorganisms (GCM) 10K type strain sequencing project: providing services to taxonomists for standard genome sequencing and annotation.</title>
        <authorList>
            <consortium name="The Broad Institute Genomics Platform"/>
            <consortium name="The Broad Institute Genome Sequencing Center for Infectious Disease"/>
            <person name="Wu L."/>
            <person name="Ma J."/>
        </authorList>
    </citation>
    <scope>NUCLEOTIDE SEQUENCE [LARGE SCALE GENOMIC DNA]</scope>
    <source>
        <strain evidence="8 9">CGMCC 1.10593</strain>
    </source>
</reference>
<dbReference type="Proteomes" id="UP001597052">
    <property type="component" value="Unassembled WGS sequence"/>
</dbReference>
<feature type="transmembrane region" description="Helical" evidence="6">
    <location>
        <begin position="46"/>
        <end position="65"/>
    </location>
</feature>
<comment type="subcellular location">
    <subcellularLocation>
        <location evidence="1">Membrane</location>
        <topology evidence="1">Multi-pass membrane protein</topology>
    </subcellularLocation>
</comment>
<dbReference type="PANTHER" id="PTHR38459">
    <property type="entry name" value="PROPHAGE BACTOPRENOL-LINKED GLUCOSE TRANSLOCASE HOMOLOG"/>
    <property type="match status" value="1"/>
</dbReference>
<keyword evidence="3 6" id="KW-0812">Transmembrane</keyword>